<proteinExistence type="predicted"/>
<dbReference type="InterPro" id="IPR049445">
    <property type="entry name" value="TetR_SbtR-like_C"/>
</dbReference>
<organism evidence="3 4">
    <name type="scientific">Actinocatenispora thailandica</name>
    <dbReference type="NCBI Taxonomy" id="227318"/>
    <lineage>
        <taxon>Bacteria</taxon>
        <taxon>Bacillati</taxon>
        <taxon>Actinomycetota</taxon>
        <taxon>Actinomycetes</taxon>
        <taxon>Micromonosporales</taxon>
        <taxon>Micromonosporaceae</taxon>
        <taxon>Actinocatenispora</taxon>
    </lineage>
</organism>
<name>A0A7R7DS15_9ACTN</name>
<evidence type="ECO:0000256" key="1">
    <source>
        <dbReference type="SAM" id="MobiDB-lite"/>
    </source>
</evidence>
<dbReference type="Pfam" id="PF21597">
    <property type="entry name" value="TetR_C_43"/>
    <property type="match status" value="1"/>
</dbReference>
<sequence>MHDTGRALVERARTAGAVRPELTAADVHRMVHGIALITENLPDRAAAADRMLTVLLAGLRPTPNGATSPAGCGESPQRP</sequence>
<dbReference type="SUPFAM" id="SSF48498">
    <property type="entry name" value="Tetracyclin repressor-like, C-terminal domain"/>
    <property type="match status" value="1"/>
</dbReference>
<evidence type="ECO:0000313" key="4">
    <source>
        <dbReference type="Proteomes" id="UP000611640"/>
    </source>
</evidence>
<dbReference type="InterPro" id="IPR036271">
    <property type="entry name" value="Tet_transcr_reg_TetR-rel_C_sf"/>
</dbReference>
<gene>
    <name evidence="3" type="ORF">Athai_42320</name>
</gene>
<accession>A0A7R7DS15</accession>
<protein>
    <recommendedName>
        <fullName evidence="2">Transcriptional regulator SbtR-like C-terminal domain-containing protein</fullName>
    </recommendedName>
</protein>
<keyword evidence="4" id="KW-1185">Reference proteome</keyword>
<evidence type="ECO:0000259" key="2">
    <source>
        <dbReference type="Pfam" id="PF21597"/>
    </source>
</evidence>
<dbReference type="Gene3D" id="1.10.357.10">
    <property type="entry name" value="Tetracycline Repressor, domain 2"/>
    <property type="match status" value="1"/>
</dbReference>
<reference evidence="3 4" key="1">
    <citation type="submission" date="2020-08" db="EMBL/GenBank/DDBJ databases">
        <title>Whole genome shotgun sequence of Actinocatenispora thailandica NBRC 105041.</title>
        <authorList>
            <person name="Komaki H."/>
            <person name="Tamura T."/>
        </authorList>
    </citation>
    <scope>NUCLEOTIDE SEQUENCE [LARGE SCALE GENOMIC DNA]</scope>
    <source>
        <strain evidence="3 4">NBRC 105041</strain>
    </source>
</reference>
<feature type="domain" description="Transcriptional regulator SbtR-like C-terminal" evidence="2">
    <location>
        <begin position="1"/>
        <end position="61"/>
    </location>
</feature>
<dbReference type="Proteomes" id="UP000611640">
    <property type="component" value="Chromosome"/>
</dbReference>
<evidence type="ECO:0000313" key="3">
    <source>
        <dbReference type="EMBL" id="BCJ36729.1"/>
    </source>
</evidence>
<feature type="region of interest" description="Disordered" evidence="1">
    <location>
        <begin position="59"/>
        <end position="79"/>
    </location>
</feature>
<dbReference type="EMBL" id="AP023355">
    <property type="protein sequence ID" value="BCJ36729.1"/>
    <property type="molecule type" value="Genomic_DNA"/>
</dbReference>
<dbReference type="KEGG" id="atl:Athai_42320"/>
<dbReference type="AlphaFoldDB" id="A0A7R7DS15"/>